<accession>A0AAJ0EQI1</accession>
<evidence type="ECO:0000313" key="2">
    <source>
        <dbReference type="EMBL" id="KAK1657604.1"/>
    </source>
</evidence>
<dbReference type="AlphaFoldDB" id="A0AAJ0EQI1"/>
<proteinExistence type="predicted"/>
<dbReference type="EMBL" id="JAHMHR010000089">
    <property type="protein sequence ID" value="KAK1657604.1"/>
    <property type="molecule type" value="Genomic_DNA"/>
</dbReference>
<sequence length="80" mass="8581">MSSAMPLISIIACGELEVHDKDVPWLWTYGDAAAAPSFVGLRGRPRSTQTSRHPDKDSVKEGEDSLMRPSSAQDKAIGGP</sequence>
<protein>
    <submittedName>
        <fullName evidence="2">Uncharacterized protein</fullName>
    </submittedName>
</protein>
<comment type="caution">
    <text evidence="2">The sequence shown here is derived from an EMBL/GenBank/DDBJ whole genome shotgun (WGS) entry which is preliminary data.</text>
</comment>
<dbReference type="GeneID" id="85460966"/>
<dbReference type="RefSeq" id="XP_060422368.1">
    <property type="nucleotide sequence ID" value="XM_060576440.1"/>
</dbReference>
<evidence type="ECO:0000313" key="3">
    <source>
        <dbReference type="Proteomes" id="UP001224890"/>
    </source>
</evidence>
<name>A0AAJ0EQI1_9PEZI</name>
<reference evidence="2" key="1">
    <citation type="submission" date="2021-06" db="EMBL/GenBank/DDBJ databases">
        <title>Comparative genomics, transcriptomics and evolutionary studies reveal genomic signatures of adaptation to plant cell wall in hemibiotrophic fungi.</title>
        <authorList>
            <consortium name="DOE Joint Genome Institute"/>
            <person name="Baroncelli R."/>
            <person name="Diaz J.F."/>
            <person name="Benocci T."/>
            <person name="Peng M."/>
            <person name="Battaglia E."/>
            <person name="Haridas S."/>
            <person name="Andreopoulos W."/>
            <person name="Labutti K."/>
            <person name="Pangilinan J."/>
            <person name="Floch G.L."/>
            <person name="Makela M.R."/>
            <person name="Henrissat B."/>
            <person name="Grigoriev I.V."/>
            <person name="Crouch J.A."/>
            <person name="De Vries R.P."/>
            <person name="Sukno S.A."/>
            <person name="Thon M.R."/>
        </authorList>
    </citation>
    <scope>NUCLEOTIDE SEQUENCE</scope>
    <source>
        <strain evidence="2">CBS 193.32</strain>
    </source>
</reference>
<feature type="region of interest" description="Disordered" evidence="1">
    <location>
        <begin position="40"/>
        <end position="80"/>
    </location>
</feature>
<dbReference type="Proteomes" id="UP001224890">
    <property type="component" value="Unassembled WGS sequence"/>
</dbReference>
<feature type="compositionally biased region" description="Basic and acidic residues" evidence="1">
    <location>
        <begin position="52"/>
        <end position="66"/>
    </location>
</feature>
<gene>
    <name evidence="2" type="ORF">BDP55DRAFT_685230</name>
</gene>
<organism evidence="2 3">
    <name type="scientific">Colletotrichum godetiae</name>
    <dbReference type="NCBI Taxonomy" id="1209918"/>
    <lineage>
        <taxon>Eukaryota</taxon>
        <taxon>Fungi</taxon>
        <taxon>Dikarya</taxon>
        <taxon>Ascomycota</taxon>
        <taxon>Pezizomycotina</taxon>
        <taxon>Sordariomycetes</taxon>
        <taxon>Hypocreomycetidae</taxon>
        <taxon>Glomerellales</taxon>
        <taxon>Glomerellaceae</taxon>
        <taxon>Colletotrichum</taxon>
        <taxon>Colletotrichum acutatum species complex</taxon>
    </lineage>
</organism>
<keyword evidence="3" id="KW-1185">Reference proteome</keyword>
<evidence type="ECO:0000256" key="1">
    <source>
        <dbReference type="SAM" id="MobiDB-lite"/>
    </source>
</evidence>